<evidence type="ECO:0000256" key="2">
    <source>
        <dbReference type="SAM" id="Phobius"/>
    </source>
</evidence>
<dbReference type="InterPro" id="IPR050767">
    <property type="entry name" value="Sel1_AlgK"/>
</dbReference>
<dbReference type="Proteomes" id="UP000053660">
    <property type="component" value="Unassembled WGS sequence"/>
</dbReference>
<dbReference type="AlphaFoldDB" id="A0A0B1T2P9"/>
<dbReference type="GO" id="GO:0036503">
    <property type="term" value="P:ERAD pathway"/>
    <property type="evidence" value="ECO:0007669"/>
    <property type="project" value="TreeGrafter"/>
</dbReference>
<evidence type="ECO:0000256" key="1">
    <source>
        <dbReference type="ARBA" id="ARBA00038101"/>
    </source>
</evidence>
<dbReference type="SUPFAM" id="SSF81901">
    <property type="entry name" value="HCP-like"/>
    <property type="match status" value="2"/>
</dbReference>
<dbReference type="InterPro" id="IPR011990">
    <property type="entry name" value="TPR-like_helical_dom_sf"/>
</dbReference>
<dbReference type="PANTHER" id="PTHR11102:SF147">
    <property type="entry name" value="SEL1L ADAPTOR SUBUNIT OF ERAD E3 UBIQUITIN LIGASE"/>
    <property type="match status" value="1"/>
</dbReference>
<dbReference type="Gene3D" id="1.25.40.10">
    <property type="entry name" value="Tetratricopeptide repeat domain"/>
    <property type="match status" value="3"/>
</dbReference>
<keyword evidence="2" id="KW-0812">Transmembrane</keyword>
<proteinExistence type="inferred from homology"/>
<organism evidence="3 4">
    <name type="scientific">Oesophagostomum dentatum</name>
    <name type="common">Nodular worm</name>
    <dbReference type="NCBI Taxonomy" id="61180"/>
    <lineage>
        <taxon>Eukaryota</taxon>
        <taxon>Metazoa</taxon>
        <taxon>Ecdysozoa</taxon>
        <taxon>Nematoda</taxon>
        <taxon>Chromadorea</taxon>
        <taxon>Rhabditida</taxon>
        <taxon>Rhabditina</taxon>
        <taxon>Rhabditomorpha</taxon>
        <taxon>Strongyloidea</taxon>
        <taxon>Strongylidae</taxon>
        <taxon>Oesophagostomum</taxon>
    </lineage>
</organism>
<dbReference type="Pfam" id="PF08238">
    <property type="entry name" value="Sel1"/>
    <property type="match status" value="5"/>
</dbReference>
<keyword evidence="4" id="KW-1185">Reference proteome</keyword>
<dbReference type="PANTHER" id="PTHR11102">
    <property type="entry name" value="SEL-1-LIKE PROTEIN"/>
    <property type="match status" value="1"/>
</dbReference>
<keyword evidence="2" id="KW-1133">Transmembrane helix</keyword>
<gene>
    <name evidence="3" type="ORF">OESDEN_08615</name>
</gene>
<dbReference type="SMART" id="SM00671">
    <property type="entry name" value="SEL1"/>
    <property type="match status" value="4"/>
</dbReference>
<name>A0A0B1T2P9_OESDE</name>
<dbReference type="GO" id="GO:0005789">
    <property type="term" value="C:endoplasmic reticulum membrane"/>
    <property type="evidence" value="ECO:0007669"/>
    <property type="project" value="TreeGrafter"/>
</dbReference>
<sequence>MHATGLGVSKSNQAKALVYYMFSALGGNPLAQMAMGYRYYAGIAVPQNCENALSYYEKAADKVAEGFKFSTGLAIQRIRLTDEMEPSSTNAVTTPMDQNLIEYYRFLAEKGDVSAQVGLGQLYLTGGRGVEQNFELANKYFSSAAEAGHAGAFAFLGKMYLDGTHVTPQDNTTAFNFFLRSADKAAQHYKLAVERHATAQAMFNLGLMHEQGLGITRDLHLAKRFYDMAAEQSSDAAVPVALALAKLAVLFLLERINKNPVVQLLEQYLGPNWDMFAMTVFAGVPLILFARWRRHNMP</sequence>
<protein>
    <submittedName>
        <fullName evidence="3">Sel1 repeat protein</fullName>
    </submittedName>
</protein>
<evidence type="ECO:0000313" key="4">
    <source>
        <dbReference type="Proteomes" id="UP000053660"/>
    </source>
</evidence>
<dbReference type="OrthoDB" id="27934at2759"/>
<reference evidence="3 4" key="1">
    <citation type="submission" date="2014-03" db="EMBL/GenBank/DDBJ databases">
        <title>Draft genome of the hookworm Oesophagostomum dentatum.</title>
        <authorList>
            <person name="Mitreva M."/>
        </authorList>
    </citation>
    <scope>NUCLEOTIDE SEQUENCE [LARGE SCALE GENOMIC DNA]</scope>
    <source>
        <strain evidence="3 4">OD-Hann</strain>
    </source>
</reference>
<accession>A0A0B1T2P9</accession>
<feature type="transmembrane region" description="Helical" evidence="2">
    <location>
        <begin position="273"/>
        <end position="292"/>
    </location>
</feature>
<comment type="similarity">
    <text evidence="1">Belongs to the sel-1 family.</text>
</comment>
<keyword evidence="2" id="KW-0472">Membrane</keyword>
<evidence type="ECO:0000313" key="3">
    <source>
        <dbReference type="EMBL" id="KHJ91519.1"/>
    </source>
</evidence>
<dbReference type="EMBL" id="KN552001">
    <property type="protein sequence ID" value="KHJ91519.1"/>
    <property type="molecule type" value="Genomic_DNA"/>
</dbReference>
<dbReference type="InterPro" id="IPR006597">
    <property type="entry name" value="Sel1-like"/>
</dbReference>